<dbReference type="EMBL" id="BRYA01000597">
    <property type="protein sequence ID" value="GMI24910.1"/>
    <property type="molecule type" value="Genomic_DNA"/>
</dbReference>
<evidence type="ECO:0000313" key="2">
    <source>
        <dbReference type="EMBL" id="GMI24910.1"/>
    </source>
</evidence>
<dbReference type="AlphaFoldDB" id="A0A9W7L3A8"/>
<proteinExistence type="predicted"/>
<evidence type="ECO:0000256" key="1">
    <source>
        <dbReference type="SAM" id="Phobius"/>
    </source>
</evidence>
<comment type="caution">
    <text evidence="2">The sequence shown here is derived from an EMBL/GenBank/DDBJ whole genome shotgun (WGS) entry which is preliminary data.</text>
</comment>
<feature type="transmembrane region" description="Helical" evidence="1">
    <location>
        <begin position="305"/>
        <end position="331"/>
    </location>
</feature>
<feature type="transmembrane region" description="Helical" evidence="1">
    <location>
        <begin position="383"/>
        <end position="401"/>
    </location>
</feature>
<gene>
    <name evidence="2" type="ORF">TrCOL_g4102</name>
</gene>
<dbReference type="PANTHER" id="PTHR36840:SF1">
    <property type="entry name" value="BLL5714 PROTEIN"/>
    <property type="match status" value="1"/>
</dbReference>
<feature type="transmembrane region" description="Helical" evidence="1">
    <location>
        <begin position="225"/>
        <end position="242"/>
    </location>
</feature>
<keyword evidence="1" id="KW-0812">Transmembrane</keyword>
<organism evidence="2 3">
    <name type="scientific">Triparma columacea</name>
    <dbReference type="NCBI Taxonomy" id="722753"/>
    <lineage>
        <taxon>Eukaryota</taxon>
        <taxon>Sar</taxon>
        <taxon>Stramenopiles</taxon>
        <taxon>Ochrophyta</taxon>
        <taxon>Bolidophyceae</taxon>
        <taxon>Parmales</taxon>
        <taxon>Triparmaceae</taxon>
        <taxon>Triparma</taxon>
    </lineage>
</organism>
<accession>A0A9W7L3A8</accession>
<evidence type="ECO:0000313" key="3">
    <source>
        <dbReference type="Proteomes" id="UP001165065"/>
    </source>
</evidence>
<keyword evidence="3" id="KW-1185">Reference proteome</keyword>
<dbReference type="OrthoDB" id="196654at2759"/>
<dbReference type="Pfam" id="PF06772">
    <property type="entry name" value="LtrA"/>
    <property type="match status" value="1"/>
</dbReference>
<feature type="transmembrane region" description="Helical" evidence="1">
    <location>
        <begin position="343"/>
        <end position="362"/>
    </location>
</feature>
<dbReference type="Proteomes" id="UP001165065">
    <property type="component" value="Unassembled WGS sequence"/>
</dbReference>
<feature type="transmembrane region" description="Helical" evidence="1">
    <location>
        <begin position="407"/>
        <end position="427"/>
    </location>
</feature>
<keyword evidence="1" id="KW-0472">Membrane</keyword>
<evidence type="ECO:0008006" key="4">
    <source>
        <dbReference type="Google" id="ProtNLM"/>
    </source>
</evidence>
<sequence length="455" mass="51443">MPGSSLRMRQDDCAQPVTVSFSELFFDLALVSSTARLSEYVRHGGEVHFDLRFVSCMFSFWYIWHSTNLQYNFTSATSTSPFRNITLFIKLAAVLTMSSSVKEEPTLEDDVRFMRSYVVARVVDVFVYTRLYWVARRDGFADRVCNGLVANGVSNMIESVIWTVCSATIRNTDDLVFAMFWAQVFAYLVLRTVTQKIWRLTRGDEEESGAKKVSFDFKHFRERQGLLIILVLGEAITASVLTEENQEVHNTTLFQQYSVSFLCALVAFLLKLLYLDSPLIEEWDDLVVAAEGGEKRKRVKLPTSYDLFGFVLFAPMHAVVLTSVTCVAAAFKLLLDSDEAEHSVVALLMTSLGVTLISVGLCKIVKYDMPTLDAFAEVSRVDLRILAEFCCALVLVMLGFVKVFGRLSCVVCVCMLLLLLILFEYGYCKWTLKRIANLREVEVMGALEESLLTKE</sequence>
<reference evidence="3" key="1">
    <citation type="journal article" date="2023" name="Commun. Biol.">
        <title>Genome analysis of Parmales, the sister group of diatoms, reveals the evolutionary specialization of diatoms from phago-mixotrophs to photoautotrophs.</title>
        <authorList>
            <person name="Ban H."/>
            <person name="Sato S."/>
            <person name="Yoshikawa S."/>
            <person name="Yamada K."/>
            <person name="Nakamura Y."/>
            <person name="Ichinomiya M."/>
            <person name="Sato N."/>
            <person name="Blanc-Mathieu R."/>
            <person name="Endo H."/>
            <person name="Kuwata A."/>
            <person name="Ogata H."/>
        </authorList>
    </citation>
    <scope>NUCLEOTIDE SEQUENCE [LARGE SCALE GENOMIC DNA]</scope>
</reference>
<dbReference type="InterPro" id="IPR010640">
    <property type="entry name" value="Low_temperature_requirement_A"/>
</dbReference>
<feature type="transmembrane region" description="Helical" evidence="1">
    <location>
        <begin position="254"/>
        <end position="274"/>
    </location>
</feature>
<protein>
    <recommendedName>
        <fullName evidence="4">Transmembrane protein</fullName>
    </recommendedName>
</protein>
<name>A0A9W7L3A8_9STRA</name>
<dbReference type="PANTHER" id="PTHR36840">
    <property type="entry name" value="BLL5714 PROTEIN"/>
    <property type="match status" value="1"/>
</dbReference>
<keyword evidence="1" id="KW-1133">Transmembrane helix</keyword>